<dbReference type="Pfam" id="PF04167">
    <property type="entry name" value="DUF402"/>
    <property type="match status" value="1"/>
</dbReference>
<dbReference type="EMBL" id="CP080467">
    <property type="protein sequence ID" value="UNO48620.1"/>
    <property type="molecule type" value="Genomic_DNA"/>
</dbReference>
<dbReference type="InterPro" id="IPR007295">
    <property type="entry name" value="DUF402"/>
</dbReference>
<dbReference type="KEGG" id="aaco:K1I37_18470"/>
<organism evidence="2 3">
    <name type="scientific">Alicyclobacillus acidoterrestris (strain ATCC 49025 / DSM 3922 / CIP 106132 / NCIMB 13137 / GD3B)</name>
    <dbReference type="NCBI Taxonomy" id="1356854"/>
    <lineage>
        <taxon>Bacteria</taxon>
        <taxon>Bacillati</taxon>
        <taxon>Bacillota</taxon>
        <taxon>Bacilli</taxon>
        <taxon>Bacillales</taxon>
        <taxon>Alicyclobacillaceae</taxon>
        <taxon>Alicyclobacillus</taxon>
    </lineage>
</organism>
<gene>
    <name evidence="2" type="ORF">K1I37_18470</name>
</gene>
<dbReference type="SUPFAM" id="SSF159234">
    <property type="entry name" value="FomD-like"/>
    <property type="match status" value="1"/>
</dbReference>
<evidence type="ECO:0000313" key="3">
    <source>
        <dbReference type="Proteomes" id="UP000829401"/>
    </source>
</evidence>
<name>T0C910_ALIAG</name>
<dbReference type="RefSeq" id="WP_021295197.1">
    <property type="nucleotide sequence ID" value="NZ_AURB01000047.1"/>
</dbReference>
<dbReference type="InterPro" id="IPR035930">
    <property type="entry name" value="FomD-like_sf"/>
</dbReference>
<accession>A0A9E6ZQJ0</accession>
<evidence type="ECO:0000313" key="2">
    <source>
        <dbReference type="EMBL" id="UNO48620.1"/>
    </source>
</evidence>
<keyword evidence="3" id="KW-1185">Reference proteome</keyword>
<dbReference type="AlphaFoldDB" id="T0C910"/>
<dbReference type="Proteomes" id="UP000829401">
    <property type="component" value="Chromosome"/>
</dbReference>
<proteinExistence type="predicted"/>
<dbReference type="eggNOG" id="COG2306">
    <property type="taxonomic scope" value="Bacteria"/>
</dbReference>
<evidence type="ECO:0000259" key="1">
    <source>
        <dbReference type="Pfam" id="PF04167"/>
    </source>
</evidence>
<feature type="domain" description="DUF402" evidence="1">
    <location>
        <begin position="72"/>
        <end position="164"/>
    </location>
</feature>
<sequence>MADFIKRKTADRNQWRRVTKKSYIHDVDVRGAFRGFISLLRIDEIAHPLYLRLPQGAVCIADVDFAWLGQFPFDGHHAVTTMFDAKGEVVQWYIDVCQNIHLDHRGVPCFEDLFLDIRVMPDGDCALLDEDELVAAFDAGVIDQMQYDLAYREAESLLDAIRWGEFAPFQLAKTHWQMLIERM</sequence>
<dbReference type="PANTHER" id="PTHR41271:SF1">
    <property type="entry name" value="DUF402 DOMAIN-CONTAINING PROTEIN"/>
    <property type="match status" value="1"/>
</dbReference>
<protein>
    <submittedName>
        <fullName evidence="2">DUF402 domain-containing protein</fullName>
    </submittedName>
</protein>
<dbReference type="PANTHER" id="PTHR41271">
    <property type="entry name" value="DUF402 DOMAIN-CONTAINING PROTEIN"/>
    <property type="match status" value="1"/>
</dbReference>
<dbReference type="STRING" id="1356854.N007_19965"/>
<reference evidence="3" key="1">
    <citation type="journal article" date="2022" name="G3 (Bethesda)">
        <title>Unveiling the complete genome sequence of Alicyclobacillus acidoterrestris DSM 3922T, a taint-producing strain.</title>
        <authorList>
            <person name="Leonardo I.C."/>
            <person name="Barreto Crespo M.T."/>
            <person name="Gaspar F.B."/>
        </authorList>
    </citation>
    <scope>NUCLEOTIDE SEQUENCE [LARGE SCALE GENOMIC DNA]</scope>
    <source>
        <strain evidence="3">DSM 3922</strain>
    </source>
</reference>
<accession>T0C910</accession>
<dbReference type="OrthoDB" id="2002222at2"/>
<dbReference type="Gene3D" id="2.40.380.10">
    <property type="entry name" value="FomD-like"/>
    <property type="match status" value="1"/>
</dbReference>